<evidence type="ECO:0000313" key="3">
    <source>
        <dbReference type="EMBL" id="CEM02042.1"/>
    </source>
</evidence>
<feature type="region of interest" description="Disordered" evidence="1">
    <location>
        <begin position="1"/>
        <end position="25"/>
    </location>
</feature>
<dbReference type="InParanoid" id="A0A0G4ETT8"/>
<feature type="transmembrane region" description="Helical" evidence="2">
    <location>
        <begin position="123"/>
        <end position="142"/>
    </location>
</feature>
<keyword evidence="2" id="KW-1133">Transmembrane helix</keyword>
<accession>A0A0G4ETT8</accession>
<organism evidence="3 4">
    <name type="scientific">Vitrella brassicaformis (strain CCMP3155)</name>
    <dbReference type="NCBI Taxonomy" id="1169540"/>
    <lineage>
        <taxon>Eukaryota</taxon>
        <taxon>Sar</taxon>
        <taxon>Alveolata</taxon>
        <taxon>Colpodellida</taxon>
        <taxon>Vitrellaceae</taxon>
        <taxon>Vitrella</taxon>
    </lineage>
</organism>
<name>A0A0G4ETT8_VITBC</name>
<evidence type="ECO:0000256" key="2">
    <source>
        <dbReference type="SAM" id="Phobius"/>
    </source>
</evidence>
<protein>
    <submittedName>
        <fullName evidence="3">Uncharacterized protein</fullName>
    </submittedName>
</protein>
<dbReference type="Proteomes" id="UP000041254">
    <property type="component" value="Unassembled WGS sequence"/>
</dbReference>
<feature type="transmembrane region" description="Helical" evidence="2">
    <location>
        <begin position="97"/>
        <end position="117"/>
    </location>
</feature>
<gene>
    <name evidence="3" type="ORF">Vbra_13429</name>
</gene>
<dbReference type="VEuPathDB" id="CryptoDB:Vbra_13429"/>
<evidence type="ECO:0000313" key="4">
    <source>
        <dbReference type="Proteomes" id="UP000041254"/>
    </source>
</evidence>
<dbReference type="AlphaFoldDB" id="A0A0G4ETT8"/>
<reference evidence="3 4" key="1">
    <citation type="submission" date="2014-11" db="EMBL/GenBank/DDBJ databases">
        <authorList>
            <person name="Zhu J."/>
            <person name="Qi W."/>
            <person name="Song R."/>
        </authorList>
    </citation>
    <scope>NUCLEOTIDE SEQUENCE [LARGE SCALE GENOMIC DNA]</scope>
</reference>
<keyword evidence="2" id="KW-0472">Membrane</keyword>
<sequence>MPYREYRQRYRQQHSEPSGFSKLRKRRSSVAPSEAELERWEAAYLTSRAALSLQRFRHIVGFFLRAGAVGDNFHTRPSVSAQALSGLFLDIRNPSRLANGGFFAAMYVLIVALEKHFVVRSRAAPMLLAAFSELWVILLCLVDSLEDGHA</sequence>
<keyword evidence="2" id="KW-0812">Transmembrane</keyword>
<evidence type="ECO:0000256" key="1">
    <source>
        <dbReference type="SAM" id="MobiDB-lite"/>
    </source>
</evidence>
<keyword evidence="4" id="KW-1185">Reference proteome</keyword>
<proteinExistence type="predicted"/>
<dbReference type="EMBL" id="CDMY01000316">
    <property type="protein sequence ID" value="CEM02042.1"/>
    <property type="molecule type" value="Genomic_DNA"/>
</dbReference>